<feature type="compositionally biased region" description="Basic and acidic residues" evidence="3">
    <location>
        <begin position="11"/>
        <end position="20"/>
    </location>
</feature>
<dbReference type="InterPro" id="IPR012341">
    <property type="entry name" value="6hp_glycosidase-like_sf"/>
</dbReference>
<dbReference type="InterPro" id="IPR010819">
    <property type="entry name" value="AGE/CE"/>
</dbReference>
<dbReference type="InterPro" id="IPR008928">
    <property type="entry name" value="6-hairpin_glycosidase_sf"/>
</dbReference>
<dbReference type="Pfam" id="PF07221">
    <property type="entry name" value="GlcNAc_2-epim"/>
    <property type="match status" value="1"/>
</dbReference>
<dbReference type="AlphaFoldDB" id="A0A506ULJ1"/>
<accession>A0A506ULJ1</accession>
<name>A0A506ULJ1_9PROT</name>
<reference evidence="4 5" key="1">
    <citation type="submission" date="2019-03" db="EMBL/GenBank/DDBJ databases">
        <title>The complete genome sequence of Neokomagataea sp. Jb2 NBRC113641.</title>
        <authorList>
            <person name="Chua K.-O."/>
            <person name="Chan K.-G."/>
            <person name="See-Too W.-S."/>
        </authorList>
    </citation>
    <scope>NUCLEOTIDE SEQUENCE [LARGE SCALE GENOMIC DNA]</scope>
    <source>
        <strain evidence="4 5">Jb2</strain>
    </source>
</reference>
<evidence type="ECO:0000256" key="1">
    <source>
        <dbReference type="ARBA" id="ARBA00008558"/>
    </source>
</evidence>
<comment type="caution">
    <text evidence="4">The sequence shown here is derived from an EMBL/GenBank/DDBJ whole genome shotgun (WGS) entry which is preliminary data.</text>
</comment>
<protein>
    <submittedName>
        <fullName evidence="4">Mannose-6-phosphate isomerase</fullName>
    </submittedName>
</protein>
<keyword evidence="2 4" id="KW-0413">Isomerase</keyword>
<evidence type="ECO:0000256" key="2">
    <source>
        <dbReference type="ARBA" id="ARBA00023235"/>
    </source>
</evidence>
<proteinExistence type="inferred from homology"/>
<keyword evidence="5" id="KW-1185">Reference proteome</keyword>
<evidence type="ECO:0000313" key="4">
    <source>
        <dbReference type="EMBL" id="TPW34122.1"/>
    </source>
</evidence>
<feature type="region of interest" description="Disordered" evidence="3">
    <location>
        <begin position="1"/>
        <end position="21"/>
    </location>
</feature>
<dbReference type="GO" id="GO:0016853">
    <property type="term" value="F:isomerase activity"/>
    <property type="evidence" value="ECO:0007669"/>
    <property type="project" value="UniProtKB-KW"/>
</dbReference>
<gene>
    <name evidence="4" type="ORF">E3202_06200</name>
</gene>
<dbReference type="PANTHER" id="PTHR15108">
    <property type="entry name" value="N-ACYLGLUCOSAMINE-2-EPIMERASE"/>
    <property type="match status" value="1"/>
</dbReference>
<comment type="similarity">
    <text evidence="1">Belongs to the N-acylglucosamine 2-epimerase family.</text>
</comment>
<evidence type="ECO:0000256" key="3">
    <source>
        <dbReference type="SAM" id="MobiDB-lite"/>
    </source>
</evidence>
<dbReference type="EMBL" id="SORZ01000002">
    <property type="protein sequence ID" value="TPW34122.1"/>
    <property type="molecule type" value="Genomic_DNA"/>
</dbReference>
<dbReference type="SUPFAM" id="SSF48208">
    <property type="entry name" value="Six-hairpin glycosidases"/>
    <property type="match status" value="1"/>
</dbReference>
<dbReference type="GO" id="GO:0005975">
    <property type="term" value="P:carbohydrate metabolic process"/>
    <property type="evidence" value="ECO:0007669"/>
    <property type="project" value="InterPro"/>
</dbReference>
<organism evidence="4 5">
    <name type="scientific">Oecophyllibacter saccharovorans</name>
    <dbReference type="NCBI Taxonomy" id="2558360"/>
    <lineage>
        <taxon>Bacteria</taxon>
        <taxon>Pseudomonadati</taxon>
        <taxon>Pseudomonadota</taxon>
        <taxon>Alphaproteobacteria</taxon>
        <taxon>Acetobacterales</taxon>
        <taxon>Acetobacteraceae</taxon>
        <taxon>Oecophyllibacter</taxon>
    </lineage>
</organism>
<evidence type="ECO:0000313" key="5">
    <source>
        <dbReference type="Proteomes" id="UP000315037"/>
    </source>
</evidence>
<dbReference type="Proteomes" id="UP000315037">
    <property type="component" value="Unassembled WGS sequence"/>
</dbReference>
<sequence>MMSSSLSDPHMTAERDHGADRSGCSLEVVGQRWLAWLQERALPLWHSRGFDTETGLYHERLSLTGQPIGGLERRLMVQARQIATFSQAALDGLLPAALQTEAAERALGTLERVTRLYHRADGQSGWVFSLNERGEIADPCRDLYGHAFILYAHALAGRLAFRRGEASLAVKLRQRALVTLGEVKEIFAAPHGGLHACWASAPGGRAKRSQNPHMHLLEALLALHQTWPEPVFLDEAQELVALACRKMIHPETGYLQEFFQLDWQPLAGAPASMRVEPGHQFEWAWLLGQYGAQAGARLTPAQAASLHQVAEQLFALGMRKGFAQSGANAGFVSDSLDGQGGLCEASVRLWPQTECLRLLAQHARRKEVASTLAELAGSVLRRFLPDSLQGGWIDRFDAAGRAFSADMPASSLYHVYGAARAMVLKSAAGREKRA</sequence>
<dbReference type="Gene3D" id="1.50.10.10">
    <property type="match status" value="1"/>
</dbReference>